<dbReference type="Pfam" id="PF00486">
    <property type="entry name" value="Trans_reg_C"/>
    <property type="match status" value="1"/>
</dbReference>
<evidence type="ECO:0000256" key="5">
    <source>
        <dbReference type="ARBA" id="ARBA00023163"/>
    </source>
</evidence>
<dbReference type="Gene3D" id="1.10.10.10">
    <property type="entry name" value="Winged helix-like DNA-binding domain superfamily/Winged helix DNA-binding domain"/>
    <property type="match status" value="1"/>
</dbReference>
<dbReference type="GO" id="GO:0032993">
    <property type="term" value="C:protein-DNA complex"/>
    <property type="evidence" value="ECO:0007669"/>
    <property type="project" value="TreeGrafter"/>
</dbReference>
<feature type="domain" description="OmpR/PhoB-type" evidence="7">
    <location>
        <begin position="153"/>
        <end position="252"/>
    </location>
</feature>
<feature type="domain" description="Response regulatory" evidence="6">
    <location>
        <begin position="24"/>
        <end position="138"/>
    </location>
</feature>
<keyword evidence="3" id="KW-0805">Transcription regulation</keyword>
<dbReference type="GO" id="GO:0005829">
    <property type="term" value="C:cytosol"/>
    <property type="evidence" value="ECO:0007669"/>
    <property type="project" value="TreeGrafter"/>
</dbReference>
<gene>
    <name evidence="8" type="ORF">MNBD_GAMMA05-2401</name>
</gene>
<proteinExistence type="predicted"/>
<dbReference type="PROSITE" id="PS50110">
    <property type="entry name" value="RESPONSE_REGULATORY"/>
    <property type="match status" value="1"/>
</dbReference>
<dbReference type="InterPro" id="IPR011006">
    <property type="entry name" value="CheY-like_superfamily"/>
</dbReference>
<dbReference type="PROSITE" id="PS51755">
    <property type="entry name" value="OMPR_PHOB"/>
    <property type="match status" value="1"/>
</dbReference>
<keyword evidence="5" id="KW-0804">Transcription</keyword>
<evidence type="ECO:0000256" key="3">
    <source>
        <dbReference type="ARBA" id="ARBA00023015"/>
    </source>
</evidence>
<dbReference type="PANTHER" id="PTHR48111:SF1">
    <property type="entry name" value="TWO-COMPONENT RESPONSE REGULATOR ORR33"/>
    <property type="match status" value="1"/>
</dbReference>
<evidence type="ECO:0000256" key="4">
    <source>
        <dbReference type="ARBA" id="ARBA00023125"/>
    </source>
</evidence>
<dbReference type="GO" id="GO:0000156">
    <property type="term" value="F:phosphorelay response regulator activity"/>
    <property type="evidence" value="ECO:0007669"/>
    <property type="project" value="TreeGrafter"/>
</dbReference>
<keyword evidence="4" id="KW-0238">DNA-binding</keyword>
<accession>A0A3B0XFC1</accession>
<dbReference type="InterPro" id="IPR001789">
    <property type="entry name" value="Sig_transdc_resp-reg_receiver"/>
</dbReference>
<dbReference type="GO" id="GO:0006355">
    <property type="term" value="P:regulation of DNA-templated transcription"/>
    <property type="evidence" value="ECO:0007669"/>
    <property type="project" value="InterPro"/>
</dbReference>
<dbReference type="InterPro" id="IPR036388">
    <property type="entry name" value="WH-like_DNA-bd_sf"/>
</dbReference>
<dbReference type="Pfam" id="PF00072">
    <property type="entry name" value="Response_reg"/>
    <property type="match status" value="1"/>
</dbReference>
<dbReference type="SUPFAM" id="SSF46894">
    <property type="entry name" value="C-terminal effector domain of the bipartite response regulators"/>
    <property type="match status" value="1"/>
</dbReference>
<dbReference type="CDD" id="cd00383">
    <property type="entry name" value="trans_reg_C"/>
    <property type="match status" value="1"/>
</dbReference>
<dbReference type="InterPro" id="IPR039420">
    <property type="entry name" value="WalR-like"/>
</dbReference>
<evidence type="ECO:0000259" key="7">
    <source>
        <dbReference type="PROSITE" id="PS51755"/>
    </source>
</evidence>
<name>A0A3B0XFC1_9ZZZZ</name>
<dbReference type="InterPro" id="IPR001867">
    <property type="entry name" value="OmpR/PhoB-type_DNA-bd"/>
</dbReference>
<organism evidence="8">
    <name type="scientific">hydrothermal vent metagenome</name>
    <dbReference type="NCBI Taxonomy" id="652676"/>
    <lineage>
        <taxon>unclassified sequences</taxon>
        <taxon>metagenomes</taxon>
        <taxon>ecological metagenomes</taxon>
    </lineage>
</organism>
<evidence type="ECO:0000259" key="6">
    <source>
        <dbReference type="PROSITE" id="PS50110"/>
    </source>
</evidence>
<dbReference type="GO" id="GO:0000976">
    <property type="term" value="F:transcription cis-regulatory region binding"/>
    <property type="evidence" value="ECO:0007669"/>
    <property type="project" value="TreeGrafter"/>
</dbReference>
<dbReference type="AlphaFoldDB" id="A0A3B0XFC1"/>
<reference evidence="8" key="1">
    <citation type="submission" date="2018-06" db="EMBL/GenBank/DDBJ databases">
        <authorList>
            <person name="Zhirakovskaya E."/>
        </authorList>
    </citation>
    <scope>NUCLEOTIDE SEQUENCE</scope>
</reference>
<keyword evidence="2" id="KW-0902">Two-component regulatory system</keyword>
<dbReference type="EMBL" id="UOFE01000048">
    <property type="protein sequence ID" value="VAW55306.1"/>
    <property type="molecule type" value="Genomic_DNA"/>
</dbReference>
<dbReference type="Gene3D" id="3.40.50.2300">
    <property type="match status" value="1"/>
</dbReference>
<protein>
    <submittedName>
        <fullName evidence="8">Phosphate regulon transcriptional regulatory protein PhoB (SphR)</fullName>
    </submittedName>
</protein>
<evidence type="ECO:0000256" key="2">
    <source>
        <dbReference type="ARBA" id="ARBA00023012"/>
    </source>
</evidence>
<evidence type="ECO:0000313" key="8">
    <source>
        <dbReference type="EMBL" id="VAW55306.1"/>
    </source>
</evidence>
<evidence type="ECO:0000256" key="1">
    <source>
        <dbReference type="ARBA" id="ARBA00022553"/>
    </source>
</evidence>
<keyword evidence="1" id="KW-0597">Phosphoprotein</keyword>
<dbReference type="FunFam" id="3.40.50.2300:FF:000001">
    <property type="entry name" value="DNA-binding response regulator PhoB"/>
    <property type="match status" value="1"/>
</dbReference>
<sequence>MNHTLQTSTQAGNLHHQHAAVNRRILVVEDDPDISRLLKIHLSDIAFKVDVANNGVDGLNRASNYDYQLIVLDLMLPGLDGLEVCRRLRSMAINTPVLMLTAKSSELDRVLGLELGADDYLTKPFSIKELQARVKAILRRVELSREQTKVNSDERIEVASLVIDVFGRNVTIENNPVELTVKEFDLLLHFAKNPGRVYSRGQLLDTVWGYSHNGYEHTVNSHINRLRKKIEHDPEQSQYIETVWGVGYKFREHT</sequence>
<dbReference type="PANTHER" id="PTHR48111">
    <property type="entry name" value="REGULATOR OF RPOS"/>
    <property type="match status" value="1"/>
</dbReference>
<dbReference type="FunFam" id="1.10.10.10:FF:000018">
    <property type="entry name" value="DNA-binding response regulator ResD"/>
    <property type="match status" value="1"/>
</dbReference>
<dbReference type="SMART" id="SM00862">
    <property type="entry name" value="Trans_reg_C"/>
    <property type="match status" value="1"/>
</dbReference>
<dbReference type="SMART" id="SM00448">
    <property type="entry name" value="REC"/>
    <property type="match status" value="1"/>
</dbReference>
<dbReference type="SUPFAM" id="SSF52172">
    <property type="entry name" value="CheY-like"/>
    <property type="match status" value="1"/>
</dbReference>
<dbReference type="Gene3D" id="6.10.250.690">
    <property type="match status" value="1"/>
</dbReference>
<dbReference type="InterPro" id="IPR016032">
    <property type="entry name" value="Sig_transdc_resp-reg_C-effctor"/>
</dbReference>